<evidence type="ECO:0000313" key="2">
    <source>
        <dbReference type="Proteomes" id="UP000490386"/>
    </source>
</evidence>
<name>A0A7J5AXJ6_9MICO</name>
<sequence>MSYTVHINGNDYPVAAAHINDLRANLLSAARAGGGFVNLPLPTRPGTAALVFPESSVWIEPAPREITAERADELPQPVFIDLDDDPFPT</sequence>
<dbReference type="EMBL" id="WBJX01000008">
    <property type="protein sequence ID" value="KAB1636054.1"/>
    <property type="molecule type" value="Genomic_DNA"/>
</dbReference>
<dbReference type="RefSeq" id="WP_151425025.1">
    <property type="nucleotide sequence ID" value="NZ_WBJX01000008.1"/>
</dbReference>
<accession>A0A7J5AXJ6</accession>
<gene>
    <name evidence="1" type="ORF">F8O03_17480</name>
</gene>
<keyword evidence="2" id="KW-1185">Reference proteome</keyword>
<comment type="caution">
    <text evidence="1">The sequence shown here is derived from an EMBL/GenBank/DDBJ whole genome shotgun (WGS) entry which is preliminary data.</text>
</comment>
<evidence type="ECO:0000313" key="1">
    <source>
        <dbReference type="EMBL" id="KAB1636054.1"/>
    </source>
</evidence>
<organism evidence="1 2">
    <name type="scientific">Pseudoclavibacter terrae</name>
    <dbReference type="NCBI Taxonomy" id="1530195"/>
    <lineage>
        <taxon>Bacteria</taxon>
        <taxon>Bacillati</taxon>
        <taxon>Actinomycetota</taxon>
        <taxon>Actinomycetes</taxon>
        <taxon>Micrococcales</taxon>
        <taxon>Microbacteriaceae</taxon>
        <taxon>Pseudoclavibacter</taxon>
    </lineage>
</organism>
<protein>
    <submittedName>
        <fullName evidence="1">Uncharacterized protein</fullName>
    </submittedName>
</protein>
<reference evidence="1 2" key="1">
    <citation type="submission" date="2019-09" db="EMBL/GenBank/DDBJ databases">
        <title>Phylogeny of genus Pseudoclavibacter and closely related genus.</title>
        <authorList>
            <person name="Li Y."/>
        </authorList>
    </citation>
    <scope>NUCLEOTIDE SEQUENCE [LARGE SCALE GENOMIC DNA]</scope>
    <source>
        <strain evidence="1 2">THG-MD12</strain>
    </source>
</reference>
<dbReference type="OrthoDB" id="9974540at2"/>
<dbReference type="Proteomes" id="UP000490386">
    <property type="component" value="Unassembled WGS sequence"/>
</dbReference>
<proteinExistence type="predicted"/>
<dbReference type="AlphaFoldDB" id="A0A7J5AXJ6"/>